<dbReference type="Proteomes" id="UP000507962">
    <property type="component" value="Unassembled WGS sequence"/>
</dbReference>
<sequence>MATKPRLRRAARLVGDESGFKGAFLIEINSGNGWLPLGDDSGILAFHTKEERDAVMADYQARIDAKEDAGNAT</sequence>
<dbReference type="EMBL" id="CAADHO010000001">
    <property type="protein sequence ID" value="VFQ42414.1"/>
    <property type="molecule type" value="Genomic_DNA"/>
</dbReference>
<keyword evidence="2" id="KW-1185">Reference proteome</keyword>
<organism evidence="1 2">
    <name type="scientific">Desulfoluna butyratoxydans</name>
    <dbReference type="NCBI Taxonomy" id="231438"/>
    <lineage>
        <taxon>Bacteria</taxon>
        <taxon>Pseudomonadati</taxon>
        <taxon>Thermodesulfobacteriota</taxon>
        <taxon>Desulfobacteria</taxon>
        <taxon>Desulfobacterales</taxon>
        <taxon>Desulfolunaceae</taxon>
        <taxon>Desulfoluna</taxon>
    </lineage>
</organism>
<reference evidence="1 2" key="1">
    <citation type="submission" date="2019-03" db="EMBL/GenBank/DDBJ databases">
        <authorList>
            <person name="Nijsse B."/>
        </authorList>
    </citation>
    <scope>NUCLEOTIDE SEQUENCE [LARGE SCALE GENOMIC DNA]</scope>
    <source>
        <strain evidence="1">Desulfoluna butyratoxydans MSL71</strain>
    </source>
</reference>
<evidence type="ECO:0000313" key="1">
    <source>
        <dbReference type="EMBL" id="VFQ42414.1"/>
    </source>
</evidence>
<dbReference type="AlphaFoldDB" id="A0A4U8YH06"/>
<protein>
    <submittedName>
        <fullName evidence="1">Uncharacterized protein</fullName>
    </submittedName>
</protein>
<accession>A0A4U8YH06</accession>
<dbReference type="RefSeq" id="WP_180136672.1">
    <property type="nucleotide sequence ID" value="NZ_CAADHO010000001.1"/>
</dbReference>
<proteinExistence type="predicted"/>
<name>A0A4U8YH06_9BACT</name>
<evidence type="ECO:0000313" key="2">
    <source>
        <dbReference type="Proteomes" id="UP000507962"/>
    </source>
</evidence>
<gene>
    <name evidence="1" type="ORF">MSL71_320</name>
</gene>